<gene>
    <name evidence="1" type="ORF">LIER_37672</name>
</gene>
<dbReference type="EMBL" id="BAABME010018325">
    <property type="protein sequence ID" value="GAA0153430.1"/>
    <property type="molecule type" value="Genomic_DNA"/>
</dbReference>
<reference evidence="1 2" key="1">
    <citation type="submission" date="2024-01" db="EMBL/GenBank/DDBJ databases">
        <title>The complete chloroplast genome sequence of Lithospermum erythrorhizon: insights into the phylogenetic relationship among Boraginaceae species and the maternal lineages of purple gromwells.</title>
        <authorList>
            <person name="Okada T."/>
            <person name="Watanabe K."/>
        </authorList>
    </citation>
    <scope>NUCLEOTIDE SEQUENCE [LARGE SCALE GENOMIC DNA]</scope>
</reference>
<dbReference type="Proteomes" id="UP001454036">
    <property type="component" value="Unassembled WGS sequence"/>
</dbReference>
<organism evidence="1 2">
    <name type="scientific">Lithospermum erythrorhizon</name>
    <name type="common">Purple gromwell</name>
    <name type="synonym">Lithospermum officinale var. erythrorhizon</name>
    <dbReference type="NCBI Taxonomy" id="34254"/>
    <lineage>
        <taxon>Eukaryota</taxon>
        <taxon>Viridiplantae</taxon>
        <taxon>Streptophyta</taxon>
        <taxon>Embryophyta</taxon>
        <taxon>Tracheophyta</taxon>
        <taxon>Spermatophyta</taxon>
        <taxon>Magnoliopsida</taxon>
        <taxon>eudicotyledons</taxon>
        <taxon>Gunneridae</taxon>
        <taxon>Pentapetalae</taxon>
        <taxon>asterids</taxon>
        <taxon>lamiids</taxon>
        <taxon>Boraginales</taxon>
        <taxon>Boraginaceae</taxon>
        <taxon>Boraginoideae</taxon>
        <taxon>Lithospermeae</taxon>
        <taxon>Lithospermum</taxon>
    </lineage>
</organism>
<accession>A0AAV3PNY8</accession>
<keyword evidence="2" id="KW-1185">Reference proteome</keyword>
<sequence>MNIDHEISEKEAPRAIDDVEASDVGHQKNVNKKNVTITQTEAENDRTVTRNLNVEFEELSHEILLEFVELHPTLLEADPKPLLLISPPSKVVALSDEEEPYKEVWGWDEYEDK</sequence>
<comment type="caution">
    <text evidence="1">The sequence shown here is derived from an EMBL/GenBank/DDBJ whole genome shotgun (WGS) entry which is preliminary data.</text>
</comment>
<evidence type="ECO:0000313" key="2">
    <source>
        <dbReference type="Proteomes" id="UP001454036"/>
    </source>
</evidence>
<name>A0AAV3PNY8_LITER</name>
<proteinExistence type="predicted"/>
<protein>
    <submittedName>
        <fullName evidence="1">Uncharacterized protein</fullName>
    </submittedName>
</protein>
<evidence type="ECO:0000313" key="1">
    <source>
        <dbReference type="EMBL" id="GAA0153430.1"/>
    </source>
</evidence>
<dbReference type="AlphaFoldDB" id="A0AAV3PNY8"/>